<feature type="compositionally biased region" description="Polar residues" evidence="15">
    <location>
        <begin position="645"/>
        <end position="662"/>
    </location>
</feature>
<gene>
    <name evidence="17" type="ORF">U9M48_031546</name>
</gene>
<comment type="subcellular location">
    <subcellularLocation>
        <location evidence="1">Nucleus</location>
    </subcellularLocation>
</comment>
<comment type="subunit">
    <text evidence="3">Homodimer.</text>
</comment>
<reference evidence="17 18" key="1">
    <citation type="submission" date="2024-02" db="EMBL/GenBank/DDBJ databases">
        <title>High-quality chromosome-scale genome assembly of Pensacola bahiagrass (Paspalum notatum Flugge var. saurae).</title>
        <authorList>
            <person name="Vega J.M."/>
            <person name="Podio M."/>
            <person name="Orjuela J."/>
            <person name="Siena L.A."/>
            <person name="Pessino S.C."/>
            <person name="Combes M.C."/>
            <person name="Mariac C."/>
            <person name="Albertini E."/>
            <person name="Pupilli F."/>
            <person name="Ortiz J.P.A."/>
            <person name="Leblanc O."/>
        </authorList>
    </citation>
    <scope>NUCLEOTIDE SEQUENCE [LARGE SCALE GENOMIC DNA]</scope>
    <source>
        <strain evidence="17">R1</strain>
        <tissue evidence="17">Leaf</tissue>
    </source>
</reference>
<comment type="similarity">
    <text evidence="2">Belongs to the MORC ATPase protein family.</text>
</comment>
<feature type="region of interest" description="Disordered" evidence="15">
    <location>
        <begin position="537"/>
        <end position="686"/>
    </location>
</feature>
<sequence length="797" mass="88590">MDPSNFSRSLVSPPMVKTEAAEERGLLLPAAGGSCGRTREDPAAVIDLSSSDSDSDGEGAGGSGKGAWGDARGGSAGKRARVSAAVGVPPGFLEPIPPPPPVAPAAFTTKQFWKAGDYDGKPQGNGVPQSSVSGMDHVRVHPRFLHSNATSHKWALGALAELLDNSLDEVINGATCVNIDVLENDRDSNKEKSRMLLVEDDGGGMDPDKMRQCMSLGYSVKSKIASTIGQYGNGFKTSTMRLGADVLVFSRSRGKSSKRPTQSIGMLSYTFLRSTAKEDIIVPMIDYEYKNGWERIIRTTLDDWNTSIQTIIAWSPYSTEAELLEQFSSMKEQGTRIIIYNLWEDDQGDLELDFDADMHDVQLRGGNRDEKNIQMAEQFPNSKHYLTYRHSLRSYASILYLRLPTYFQMILRGKEIEHHNIVTDMMLKKEVTYRPVAPNGKPKDSNMVADVTIGFVKDAKHHIDVQGFNVYHKNRLIKPFWRVWTAAGSGGRGVIGVLEANFIEPAHDKQDFERTTLLARLEGRLIQMQKDYWSGNAHRIGYVGPRPSRNSEAGEGENSPENTASAQPSPYHSGKGYTQSKDFHKSKKSGKASTSFVIQQRAEKSARTKRSTKSILHGLSDSDGSDSELVGTSSRSRSHSMNMNQKSFQNGTIGLTAPQPSGLTERERARTKSQSLDPNATSNGDLHTMNEYETVIKKLRDENSSLKERLSKMEESMSQELVMERDKNKSLTERVEDLQRQLESATKEQEALIDIFSEERNRRDQEEESLRKKLKEASSTIQDLLEQLNAARKGHKL</sequence>
<keyword evidence="8" id="KW-0378">Hydrolase</keyword>
<accession>A0AAQ3U610</accession>
<evidence type="ECO:0000256" key="4">
    <source>
        <dbReference type="ARBA" id="ARBA00022722"/>
    </source>
</evidence>
<feature type="region of interest" description="Disordered" evidence="15">
    <location>
        <begin position="758"/>
        <end position="778"/>
    </location>
</feature>
<organism evidence="17 18">
    <name type="scientific">Paspalum notatum var. saurae</name>
    <dbReference type="NCBI Taxonomy" id="547442"/>
    <lineage>
        <taxon>Eukaryota</taxon>
        <taxon>Viridiplantae</taxon>
        <taxon>Streptophyta</taxon>
        <taxon>Embryophyta</taxon>
        <taxon>Tracheophyta</taxon>
        <taxon>Spermatophyta</taxon>
        <taxon>Magnoliopsida</taxon>
        <taxon>Liliopsida</taxon>
        <taxon>Poales</taxon>
        <taxon>Poaceae</taxon>
        <taxon>PACMAD clade</taxon>
        <taxon>Panicoideae</taxon>
        <taxon>Andropogonodae</taxon>
        <taxon>Paspaleae</taxon>
        <taxon>Paspalinae</taxon>
        <taxon>Paspalum</taxon>
    </lineage>
</organism>
<dbReference type="Pfam" id="PF17942">
    <property type="entry name" value="Morc6_S5"/>
    <property type="match status" value="1"/>
</dbReference>
<evidence type="ECO:0000256" key="8">
    <source>
        <dbReference type="ARBA" id="ARBA00022801"/>
    </source>
</evidence>
<dbReference type="InterPro" id="IPR036890">
    <property type="entry name" value="HATPase_C_sf"/>
</dbReference>
<feature type="domain" description="Morc S5" evidence="16">
    <location>
        <begin position="390"/>
        <end position="533"/>
    </location>
</feature>
<dbReference type="InterPro" id="IPR041006">
    <property type="entry name" value="Morc_S5"/>
</dbReference>
<dbReference type="PANTHER" id="PTHR23336">
    <property type="entry name" value="ZINC FINGER CW-TYPE COILED-COIL DOMAIN PROTEIN 3"/>
    <property type="match status" value="1"/>
</dbReference>
<name>A0AAQ3U610_PASNO</name>
<feature type="compositionally biased region" description="Low complexity" evidence="15">
    <location>
        <begin position="43"/>
        <end position="52"/>
    </location>
</feature>
<evidence type="ECO:0000256" key="12">
    <source>
        <dbReference type="ARBA" id="ARBA00023158"/>
    </source>
</evidence>
<evidence type="ECO:0000313" key="17">
    <source>
        <dbReference type="EMBL" id="WVZ84517.1"/>
    </source>
</evidence>
<evidence type="ECO:0000256" key="2">
    <source>
        <dbReference type="ARBA" id="ARBA00007845"/>
    </source>
</evidence>
<dbReference type="SUPFAM" id="SSF55874">
    <property type="entry name" value="ATPase domain of HSP90 chaperone/DNA topoisomerase II/histidine kinase"/>
    <property type="match status" value="1"/>
</dbReference>
<dbReference type="GO" id="GO:0004519">
    <property type="term" value="F:endonuclease activity"/>
    <property type="evidence" value="ECO:0007669"/>
    <property type="project" value="UniProtKB-KW"/>
</dbReference>
<dbReference type="GO" id="GO:0031349">
    <property type="term" value="P:positive regulation of defense response"/>
    <property type="evidence" value="ECO:0007669"/>
    <property type="project" value="UniProtKB-ARBA"/>
</dbReference>
<keyword evidence="6" id="KW-0255">Endonuclease</keyword>
<keyword evidence="12" id="KW-0943">RNA-mediated gene silencing</keyword>
<dbReference type="GO" id="GO:0006325">
    <property type="term" value="P:chromatin organization"/>
    <property type="evidence" value="ECO:0007669"/>
    <property type="project" value="UniProtKB-KW"/>
</dbReference>
<keyword evidence="13" id="KW-0234">DNA repair</keyword>
<evidence type="ECO:0000256" key="9">
    <source>
        <dbReference type="ARBA" id="ARBA00022840"/>
    </source>
</evidence>
<feature type="compositionally biased region" description="Polar residues" evidence="15">
    <location>
        <begin position="672"/>
        <end position="685"/>
    </location>
</feature>
<evidence type="ECO:0000256" key="14">
    <source>
        <dbReference type="ARBA" id="ARBA00023242"/>
    </source>
</evidence>
<dbReference type="GO" id="GO:0005524">
    <property type="term" value="F:ATP binding"/>
    <property type="evidence" value="ECO:0007669"/>
    <property type="project" value="UniProtKB-KW"/>
</dbReference>
<dbReference type="EMBL" id="CP144751">
    <property type="protein sequence ID" value="WVZ84517.1"/>
    <property type="molecule type" value="Genomic_DNA"/>
</dbReference>
<evidence type="ECO:0000256" key="15">
    <source>
        <dbReference type="SAM" id="MobiDB-lite"/>
    </source>
</evidence>
<keyword evidence="4" id="KW-0540">Nuclease</keyword>
<evidence type="ECO:0000256" key="6">
    <source>
        <dbReference type="ARBA" id="ARBA00022759"/>
    </source>
</evidence>
<feature type="compositionally biased region" description="Low complexity" evidence="15">
    <location>
        <begin position="614"/>
        <end position="644"/>
    </location>
</feature>
<feature type="compositionally biased region" description="Polar residues" evidence="15">
    <location>
        <begin position="1"/>
        <end position="10"/>
    </location>
</feature>
<keyword evidence="18" id="KW-1185">Reference proteome</keyword>
<dbReference type="Pfam" id="PF13589">
    <property type="entry name" value="HATPase_c_3"/>
    <property type="match status" value="1"/>
</dbReference>
<keyword evidence="10" id="KW-0156">Chromatin regulator</keyword>
<dbReference type="Gene3D" id="3.30.565.10">
    <property type="entry name" value="Histidine kinase-like ATPase, C-terminal domain"/>
    <property type="match status" value="1"/>
</dbReference>
<evidence type="ECO:0000256" key="11">
    <source>
        <dbReference type="ARBA" id="ARBA00023054"/>
    </source>
</evidence>
<evidence type="ECO:0000256" key="3">
    <source>
        <dbReference type="ARBA" id="ARBA00011738"/>
    </source>
</evidence>
<proteinExistence type="inferred from homology"/>
<evidence type="ECO:0000256" key="7">
    <source>
        <dbReference type="ARBA" id="ARBA00022763"/>
    </source>
</evidence>
<dbReference type="GO" id="GO:0031047">
    <property type="term" value="P:regulatory ncRNA-mediated gene silencing"/>
    <property type="evidence" value="ECO:0007669"/>
    <property type="project" value="UniProtKB-KW"/>
</dbReference>
<keyword evidence="9" id="KW-0067">ATP-binding</keyword>
<evidence type="ECO:0000256" key="1">
    <source>
        <dbReference type="ARBA" id="ARBA00004123"/>
    </source>
</evidence>
<feature type="compositionally biased region" description="Basic and acidic residues" evidence="15">
    <location>
        <begin position="758"/>
        <end position="771"/>
    </location>
</feature>
<protein>
    <recommendedName>
        <fullName evidence="16">Morc S5 domain-containing protein</fullName>
    </recommendedName>
</protein>
<evidence type="ECO:0000313" key="18">
    <source>
        <dbReference type="Proteomes" id="UP001341281"/>
    </source>
</evidence>
<dbReference type="InterPro" id="IPR045261">
    <property type="entry name" value="MORC_ATPase"/>
</dbReference>
<keyword evidence="11" id="KW-0175">Coiled coil</keyword>
<evidence type="ECO:0000256" key="13">
    <source>
        <dbReference type="ARBA" id="ARBA00023204"/>
    </source>
</evidence>
<dbReference type="GO" id="GO:0006281">
    <property type="term" value="P:DNA repair"/>
    <property type="evidence" value="ECO:0007669"/>
    <property type="project" value="UniProtKB-KW"/>
</dbReference>
<feature type="compositionally biased region" description="Polar residues" evidence="15">
    <location>
        <begin position="559"/>
        <end position="580"/>
    </location>
</feature>
<dbReference type="AlphaFoldDB" id="A0AAQ3U610"/>
<keyword evidence="14" id="KW-0539">Nucleus</keyword>
<dbReference type="GO" id="GO:0016887">
    <property type="term" value="F:ATP hydrolysis activity"/>
    <property type="evidence" value="ECO:0007669"/>
    <property type="project" value="InterPro"/>
</dbReference>
<dbReference type="Proteomes" id="UP001341281">
    <property type="component" value="Chromosome 07"/>
</dbReference>
<evidence type="ECO:0000259" key="16">
    <source>
        <dbReference type="Pfam" id="PF17942"/>
    </source>
</evidence>
<feature type="region of interest" description="Disordered" evidence="15">
    <location>
        <begin position="1"/>
        <end position="75"/>
    </location>
</feature>
<feature type="compositionally biased region" description="Gly residues" evidence="15">
    <location>
        <begin position="58"/>
        <end position="75"/>
    </location>
</feature>
<keyword evidence="7" id="KW-0227">DNA damage</keyword>
<keyword evidence="5" id="KW-0547">Nucleotide-binding</keyword>
<dbReference type="PANTHER" id="PTHR23336:SF80">
    <property type="entry name" value="PROTEIN MICRORCHIDIA 7-LIKE"/>
    <property type="match status" value="1"/>
</dbReference>
<evidence type="ECO:0000256" key="10">
    <source>
        <dbReference type="ARBA" id="ARBA00022853"/>
    </source>
</evidence>
<dbReference type="GO" id="GO:0005634">
    <property type="term" value="C:nucleus"/>
    <property type="evidence" value="ECO:0007669"/>
    <property type="project" value="UniProtKB-SubCell"/>
</dbReference>
<dbReference type="FunFam" id="3.30.565.10:FF:000075">
    <property type="entry name" value="MORC family CW-type zinc finger protein 4"/>
    <property type="match status" value="1"/>
</dbReference>
<evidence type="ECO:0000256" key="5">
    <source>
        <dbReference type="ARBA" id="ARBA00022741"/>
    </source>
</evidence>